<evidence type="ECO:0000313" key="2">
    <source>
        <dbReference type="Proteomes" id="UP000024635"/>
    </source>
</evidence>
<name>A0A016VIC9_9BILA</name>
<comment type="caution">
    <text evidence="1">The sequence shown here is derived from an EMBL/GenBank/DDBJ whole genome shotgun (WGS) entry which is preliminary data.</text>
</comment>
<organism evidence="1 2">
    <name type="scientific">Ancylostoma ceylanicum</name>
    <dbReference type="NCBI Taxonomy" id="53326"/>
    <lineage>
        <taxon>Eukaryota</taxon>
        <taxon>Metazoa</taxon>
        <taxon>Ecdysozoa</taxon>
        <taxon>Nematoda</taxon>
        <taxon>Chromadorea</taxon>
        <taxon>Rhabditida</taxon>
        <taxon>Rhabditina</taxon>
        <taxon>Rhabditomorpha</taxon>
        <taxon>Strongyloidea</taxon>
        <taxon>Ancylostomatidae</taxon>
        <taxon>Ancylostomatinae</taxon>
        <taxon>Ancylostoma</taxon>
    </lineage>
</organism>
<sequence length="128" mass="14517">MKCRGFFASVAALSVQGDDRMRRALTVLLTFCTVASTAVDCPATNITQRDVDRSLFVALVEVNSIEAKGNQDNDYFMFNVWYEKLFKVRDFSFDIRQQFRRPMCVVKTVSSNYNPFSGITTGSLNTRS</sequence>
<protein>
    <submittedName>
        <fullName evidence="1">Uncharacterized protein</fullName>
    </submittedName>
</protein>
<gene>
    <name evidence="1" type="primary">Acey_s0009.g683</name>
    <name evidence="1" type="ORF">Y032_0009g683</name>
</gene>
<accession>A0A016VIC9</accession>
<dbReference type="Gene3D" id="2.40.50.780">
    <property type="match status" value="1"/>
</dbReference>
<evidence type="ECO:0000313" key="1">
    <source>
        <dbReference type="EMBL" id="EYC27379.1"/>
    </source>
</evidence>
<dbReference type="OrthoDB" id="5899428at2759"/>
<proteinExistence type="predicted"/>
<dbReference type="EMBL" id="JARK01001345">
    <property type="protein sequence ID" value="EYC27379.1"/>
    <property type="molecule type" value="Genomic_DNA"/>
</dbReference>
<dbReference type="AlphaFoldDB" id="A0A016VIC9"/>
<reference evidence="2" key="1">
    <citation type="journal article" date="2015" name="Nat. Genet.">
        <title>The genome and transcriptome of the zoonotic hookworm Ancylostoma ceylanicum identify infection-specific gene families.</title>
        <authorList>
            <person name="Schwarz E.M."/>
            <person name="Hu Y."/>
            <person name="Antoshechkin I."/>
            <person name="Miller M.M."/>
            <person name="Sternberg P.W."/>
            <person name="Aroian R.V."/>
        </authorList>
    </citation>
    <scope>NUCLEOTIDE SEQUENCE</scope>
    <source>
        <strain evidence="2">HY135</strain>
    </source>
</reference>
<keyword evidence="2" id="KW-1185">Reference proteome</keyword>
<dbReference type="Proteomes" id="UP000024635">
    <property type="component" value="Unassembled WGS sequence"/>
</dbReference>